<dbReference type="AlphaFoldDB" id="A0A840PTV9"/>
<dbReference type="EMBL" id="JACHGZ010000004">
    <property type="protein sequence ID" value="MBB5148191.1"/>
    <property type="molecule type" value="Genomic_DNA"/>
</dbReference>
<evidence type="ECO:0000313" key="1">
    <source>
        <dbReference type="EMBL" id="MBB5148191.1"/>
    </source>
</evidence>
<dbReference type="RefSeq" id="WP_168412034.1">
    <property type="nucleotide sequence ID" value="NZ_JAAXPW010000006.1"/>
</dbReference>
<gene>
    <name evidence="1" type="ORF">HNR36_000576</name>
</gene>
<protein>
    <submittedName>
        <fullName evidence="1">Uncharacterized protein</fullName>
    </submittedName>
</protein>
<reference evidence="1 2" key="1">
    <citation type="submission" date="2020-08" db="EMBL/GenBank/DDBJ databases">
        <title>Genomic Encyclopedia of Type Strains, Phase IV (KMG-IV): sequencing the most valuable type-strain genomes for metagenomic binning, comparative biology and taxonomic classification.</title>
        <authorList>
            <person name="Goeker M."/>
        </authorList>
    </citation>
    <scope>NUCLEOTIDE SEQUENCE [LARGE SCALE GENOMIC DNA]</scope>
    <source>
        <strain evidence="1 2">DSM 10633</strain>
    </source>
</reference>
<comment type="caution">
    <text evidence="1">The sequence shown here is derived from an EMBL/GenBank/DDBJ whole genome shotgun (WGS) entry which is preliminary data.</text>
</comment>
<name>A0A840PTV9_URETH</name>
<sequence length="138" mass="16469">MDKKEMKQIEITDVIVHRLSRGQDITDEWTSDVNVDFIIDKPQTIKIFDKTYVIDRIKMLTHWGDEIVFRLSTEDFFFEELEVSKIFVHKIYNMLDELQSENNVLHGWNFKETLFEILSDDYYRFAINAPSKTNVLAI</sequence>
<evidence type="ECO:0000313" key="2">
    <source>
        <dbReference type="Proteomes" id="UP000557217"/>
    </source>
</evidence>
<dbReference type="Proteomes" id="UP000557217">
    <property type="component" value="Unassembled WGS sequence"/>
</dbReference>
<keyword evidence="2" id="KW-1185">Reference proteome</keyword>
<organism evidence="1 2">
    <name type="scientific">Ureibacillus thermosphaericus</name>
    <dbReference type="NCBI Taxonomy" id="51173"/>
    <lineage>
        <taxon>Bacteria</taxon>
        <taxon>Bacillati</taxon>
        <taxon>Bacillota</taxon>
        <taxon>Bacilli</taxon>
        <taxon>Bacillales</taxon>
        <taxon>Caryophanaceae</taxon>
        <taxon>Ureibacillus</taxon>
    </lineage>
</organism>
<proteinExistence type="predicted"/>
<accession>A0A840PTV9</accession>